<dbReference type="AlphaFoldDB" id="A0A318XNK6"/>
<reference evidence="1 2" key="1">
    <citation type="submission" date="2018-06" db="EMBL/GenBank/DDBJ databases">
        <title>Genomic Encyclopedia of Type Strains, Phase I: the one thousand microbial genomes (KMG-I) project.</title>
        <authorList>
            <person name="Kyrpides N."/>
        </authorList>
    </citation>
    <scope>NUCLEOTIDE SEQUENCE [LARGE SCALE GENOMIC DNA]</scope>
    <source>
        <strain evidence="1 2">DSM 19573</strain>
    </source>
</reference>
<sequence length="140" mass="15989">MLKKSPSGSLCPYYYRGGELHPLHYGSYHDDMDKLSRVIDAEEVFILSTSSPGGRHVWIDLYENNFTDSMIIKLSQHIVNISPKVSKMALVGCSKKVFNKIIKQLYDMDCNLAGQIKLFDDPEISKDWLVGRTCSKGWER</sequence>
<evidence type="ECO:0000313" key="2">
    <source>
        <dbReference type="Proteomes" id="UP000248132"/>
    </source>
</evidence>
<gene>
    <name evidence="1" type="ORF">LY28_00328</name>
</gene>
<accession>A0A318XNK6</accession>
<dbReference type="OrthoDB" id="2057321at2"/>
<comment type="caution">
    <text evidence="1">The sequence shown here is derived from an EMBL/GenBank/DDBJ whole genome shotgun (WGS) entry which is preliminary data.</text>
</comment>
<name>A0A318XNK6_9FIRM</name>
<proteinExistence type="predicted"/>
<dbReference type="EMBL" id="QKMR01000002">
    <property type="protein sequence ID" value="PYG89735.1"/>
    <property type="molecule type" value="Genomic_DNA"/>
</dbReference>
<organism evidence="1 2">
    <name type="scientific">Ruminiclostridium sufflavum DSM 19573</name>
    <dbReference type="NCBI Taxonomy" id="1121337"/>
    <lineage>
        <taxon>Bacteria</taxon>
        <taxon>Bacillati</taxon>
        <taxon>Bacillota</taxon>
        <taxon>Clostridia</taxon>
        <taxon>Eubacteriales</taxon>
        <taxon>Oscillospiraceae</taxon>
        <taxon>Ruminiclostridium</taxon>
    </lineage>
</organism>
<evidence type="ECO:0000313" key="1">
    <source>
        <dbReference type="EMBL" id="PYG89735.1"/>
    </source>
</evidence>
<dbReference type="RefSeq" id="WP_110460426.1">
    <property type="nucleotide sequence ID" value="NZ_QKMR01000002.1"/>
</dbReference>
<dbReference type="Proteomes" id="UP000248132">
    <property type="component" value="Unassembled WGS sequence"/>
</dbReference>
<protein>
    <recommendedName>
        <fullName evidence="3">SpoIIAA-like protein</fullName>
    </recommendedName>
</protein>
<keyword evidence="2" id="KW-1185">Reference proteome</keyword>
<evidence type="ECO:0008006" key="3">
    <source>
        <dbReference type="Google" id="ProtNLM"/>
    </source>
</evidence>